<comment type="pathway">
    <text evidence="12">Bacterial outer membrane biogenesis; LPS O-antigen biosynthesis.</text>
</comment>
<feature type="transmembrane region" description="Helical" evidence="12">
    <location>
        <begin position="6"/>
        <end position="23"/>
    </location>
</feature>
<evidence type="ECO:0000256" key="7">
    <source>
        <dbReference type="ARBA" id="ARBA00022842"/>
    </source>
</evidence>
<keyword evidence="10 12" id="KW-0472">Membrane</keyword>
<comment type="catalytic activity">
    <reaction evidence="12">
        <text>di-trans,octa-cis-undecaprenyl phosphate + UDP-N-acetyl-alpha-D-glucosamine = N-acetyl-alpha-D-glucosaminyl-di-trans,octa-cis-undecaprenyl diphosphate + UMP</text>
        <dbReference type="Rhea" id="RHEA:28090"/>
        <dbReference type="ChEBI" id="CHEBI:57705"/>
        <dbReference type="ChEBI" id="CHEBI:57865"/>
        <dbReference type="ChEBI" id="CHEBI:60392"/>
        <dbReference type="ChEBI" id="CHEBI:62959"/>
        <dbReference type="EC" id="2.7.8.33"/>
    </reaction>
</comment>
<evidence type="ECO:0000256" key="8">
    <source>
        <dbReference type="ARBA" id="ARBA00022985"/>
    </source>
</evidence>
<dbReference type="Pfam" id="PF00953">
    <property type="entry name" value="Glycos_transf_4"/>
    <property type="match status" value="1"/>
</dbReference>
<dbReference type="CDD" id="cd06853">
    <property type="entry name" value="GT_WecA_like"/>
    <property type="match status" value="1"/>
</dbReference>
<comment type="function">
    <text evidence="12">Catalyzes the transfer of the GlcNAc-1-phosphate moiety from UDP-GlcNAc onto the carrier lipid undecaprenyl phosphate (C55-P), yielding GlcNAc-pyrophosphoryl-undecaprenyl (GlcNAc-PP-C55).</text>
</comment>
<evidence type="ECO:0000256" key="3">
    <source>
        <dbReference type="ARBA" id="ARBA00022519"/>
    </source>
</evidence>
<comment type="cofactor">
    <cofactor evidence="12">
        <name>Mg(2+)</name>
        <dbReference type="ChEBI" id="CHEBI:18420"/>
    </cofactor>
</comment>
<dbReference type="Proteomes" id="UP001366060">
    <property type="component" value="Unassembled WGS sequence"/>
</dbReference>
<feature type="transmembrane region" description="Helical" evidence="12">
    <location>
        <begin position="213"/>
        <end position="233"/>
    </location>
</feature>
<comment type="subcellular location">
    <subcellularLocation>
        <location evidence="12">Cell inner membrane</location>
        <topology evidence="12">Multi-pass membrane protein</topology>
    </subcellularLocation>
    <subcellularLocation>
        <location evidence="1">Cell membrane</location>
        <topology evidence="1">Multi-pass membrane protein</topology>
    </subcellularLocation>
</comment>
<gene>
    <name evidence="12 13" type="primary">wecA</name>
    <name evidence="13" type="ORF">V6255_14010</name>
</gene>
<keyword evidence="11 12" id="KW-0464">Manganese</keyword>
<keyword evidence="3 12" id="KW-0997">Cell inner membrane</keyword>
<dbReference type="RefSeq" id="WP_341628715.1">
    <property type="nucleotide sequence ID" value="NZ_JBAKBA010000037.1"/>
</dbReference>
<evidence type="ECO:0000256" key="1">
    <source>
        <dbReference type="ARBA" id="ARBA00004651"/>
    </source>
</evidence>
<feature type="transmembrane region" description="Helical" evidence="12">
    <location>
        <begin position="100"/>
        <end position="118"/>
    </location>
</feature>
<dbReference type="NCBIfam" id="TIGR02380">
    <property type="entry name" value="ECA_wecA"/>
    <property type="match status" value="1"/>
</dbReference>
<keyword evidence="8 12" id="KW-0448">Lipopolysaccharide biosynthesis</keyword>
<feature type="transmembrane region" description="Helical" evidence="12">
    <location>
        <begin position="130"/>
        <end position="152"/>
    </location>
</feature>
<evidence type="ECO:0000313" key="14">
    <source>
        <dbReference type="Proteomes" id="UP001366060"/>
    </source>
</evidence>
<proteinExistence type="inferred from homology"/>
<comment type="similarity">
    <text evidence="12">Belongs to the glycosyltransferase 4 family. WecA subfamily.</text>
</comment>
<dbReference type="PANTHER" id="PTHR22926">
    <property type="entry name" value="PHOSPHO-N-ACETYLMURAMOYL-PENTAPEPTIDE-TRANSFERASE"/>
    <property type="match status" value="1"/>
</dbReference>
<evidence type="ECO:0000256" key="10">
    <source>
        <dbReference type="ARBA" id="ARBA00023136"/>
    </source>
</evidence>
<comment type="cofactor">
    <cofactor evidence="12">
        <name>Mn(2+)</name>
        <dbReference type="ChEBI" id="CHEBI:29035"/>
    </cofactor>
</comment>
<evidence type="ECO:0000256" key="5">
    <source>
        <dbReference type="ARBA" id="ARBA00022679"/>
    </source>
</evidence>
<organism evidence="13 14">
    <name type="scientific">Psychromonas arctica</name>
    <dbReference type="NCBI Taxonomy" id="168275"/>
    <lineage>
        <taxon>Bacteria</taxon>
        <taxon>Pseudomonadati</taxon>
        <taxon>Pseudomonadota</taxon>
        <taxon>Gammaproteobacteria</taxon>
        <taxon>Alteromonadales</taxon>
        <taxon>Psychromonadaceae</taxon>
        <taxon>Psychromonas</taxon>
    </lineage>
</organism>
<keyword evidence="6 12" id="KW-0812">Transmembrane</keyword>
<dbReference type="PANTHER" id="PTHR22926:SF3">
    <property type="entry name" value="UNDECAPRENYL-PHOSPHATE ALPHA-N-ACETYLGLUCOSAMINYL 1-PHOSPHATE TRANSFERASE"/>
    <property type="match status" value="1"/>
</dbReference>
<feature type="transmembrane region" description="Helical" evidence="12">
    <location>
        <begin position="332"/>
        <end position="349"/>
    </location>
</feature>
<comment type="caution">
    <text evidence="13">The sequence shown here is derived from an EMBL/GenBank/DDBJ whole genome shotgun (WGS) entry which is preliminary data.</text>
</comment>
<keyword evidence="14" id="KW-1185">Reference proteome</keyword>
<dbReference type="EMBL" id="JBAKBA010000037">
    <property type="protein sequence ID" value="MEL0660248.1"/>
    <property type="molecule type" value="Genomic_DNA"/>
</dbReference>
<dbReference type="InterPro" id="IPR000715">
    <property type="entry name" value="Glycosyl_transferase_4"/>
</dbReference>
<feature type="transmembrane region" description="Helical" evidence="12">
    <location>
        <begin position="184"/>
        <end position="206"/>
    </location>
</feature>
<feature type="transmembrane region" description="Helical" evidence="12">
    <location>
        <begin position="44"/>
        <end position="64"/>
    </location>
</feature>
<evidence type="ECO:0000256" key="11">
    <source>
        <dbReference type="ARBA" id="ARBA00023211"/>
    </source>
</evidence>
<evidence type="ECO:0000256" key="2">
    <source>
        <dbReference type="ARBA" id="ARBA00022475"/>
    </source>
</evidence>
<keyword evidence="4 12" id="KW-0328">Glycosyltransferase</keyword>
<evidence type="ECO:0000256" key="9">
    <source>
        <dbReference type="ARBA" id="ARBA00022989"/>
    </source>
</evidence>
<sequence length="370" mass="41069">MLGSMIITSLMSFVVSSFLFYFFHPKAIQFGLVDKANHRKLHKGNIPVIGGPAIYIALVCVLFFEQKFTAEVLYFVLCSGFLMLLGVIDDKINLKVSLRLLSIIAITTFLYHFAQFKINSLGNLFSLGDINLYDASLFFTVIVVIGVITAFNMVDGVDGLLGCLSIISFLSLAMLFGINEQFKLTSICICFIAALIPFLLCNLSILPGNRYKVFMGDSGSFFIGFVVICLLVVGSQSSMYVDSQAGESDSSLAFRPITALWVMTVPLLDMIANIIRRIRSKRSPFQADRGHLHHKLQDIGLSDKQVLVFISIFALIGATIGVVGEVYHLPEIVMSSLLILLFVVYFHFYSHTWKVSGLIHRLFGNKLPVS</sequence>
<feature type="transmembrane region" description="Helical" evidence="12">
    <location>
        <begin position="70"/>
        <end position="88"/>
    </location>
</feature>
<keyword evidence="9 12" id="KW-1133">Transmembrane helix</keyword>
<feature type="transmembrane region" description="Helical" evidence="12">
    <location>
        <begin position="306"/>
        <end position="326"/>
    </location>
</feature>
<dbReference type="EC" id="2.7.8.33" evidence="12"/>
<name>A0ABU9HEV7_9GAMM</name>
<evidence type="ECO:0000256" key="12">
    <source>
        <dbReference type="HAMAP-Rule" id="MF_02030"/>
    </source>
</evidence>
<evidence type="ECO:0000256" key="4">
    <source>
        <dbReference type="ARBA" id="ARBA00022676"/>
    </source>
</evidence>
<protein>
    <recommendedName>
        <fullName evidence="12">Undecaprenyl-phosphate alpha-N-acetylglucosaminyl 1-phosphate transferase</fullName>
        <ecNumber evidence="12">2.7.8.33</ecNumber>
    </recommendedName>
    <alternativeName>
        <fullName evidence="12">UDP-GlcNAc:undecaprenyl-phosphate GlcNAc-1-phosphate transferase</fullName>
    </alternativeName>
    <alternativeName>
        <fullName evidence="12">Undecaprenyl-phosphate GlcNAc-1-phosphate transferase</fullName>
    </alternativeName>
</protein>
<keyword evidence="5 12" id="KW-0808">Transferase</keyword>
<reference evidence="13 14" key="1">
    <citation type="submission" date="2024-02" db="EMBL/GenBank/DDBJ databases">
        <title>Bacteria isolated from the canopy kelp, Nereocystis luetkeana.</title>
        <authorList>
            <person name="Pfister C.A."/>
            <person name="Younker I.T."/>
            <person name="Light S.H."/>
        </authorList>
    </citation>
    <scope>NUCLEOTIDE SEQUENCE [LARGE SCALE GENOMIC DNA]</scope>
    <source>
        <strain evidence="13 14">TI.2.07</strain>
    </source>
</reference>
<evidence type="ECO:0000313" key="13">
    <source>
        <dbReference type="EMBL" id="MEL0660248.1"/>
    </source>
</evidence>
<feature type="transmembrane region" description="Helical" evidence="12">
    <location>
        <begin position="159"/>
        <end position="178"/>
    </location>
</feature>
<feature type="transmembrane region" description="Helical" evidence="12">
    <location>
        <begin position="253"/>
        <end position="275"/>
    </location>
</feature>
<dbReference type="InterPro" id="IPR012750">
    <property type="entry name" value="ECA_WecA-rel"/>
</dbReference>
<dbReference type="HAMAP" id="MF_02030">
    <property type="entry name" value="WecA_Gammaproteo"/>
    <property type="match status" value="1"/>
</dbReference>
<keyword evidence="2 12" id="KW-1003">Cell membrane</keyword>
<accession>A0ABU9HEV7</accession>
<evidence type="ECO:0000256" key="6">
    <source>
        <dbReference type="ARBA" id="ARBA00022692"/>
    </source>
</evidence>
<keyword evidence="7 12" id="KW-0460">Magnesium</keyword>